<comment type="caution">
    <text evidence="3">The sequence shown here is derived from an EMBL/GenBank/DDBJ whole genome shotgun (WGS) entry which is preliminary data.</text>
</comment>
<reference evidence="4" key="1">
    <citation type="journal article" date="2019" name="Int. J. Syst. Evol. Microbiol.">
        <title>The Global Catalogue of Microorganisms (GCM) 10K type strain sequencing project: providing services to taxonomists for standard genome sequencing and annotation.</title>
        <authorList>
            <consortium name="The Broad Institute Genomics Platform"/>
            <consortium name="The Broad Institute Genome Sequencing Center for Infectious Disease"/>
            <person name="Wu L."/>
            <person name="Ma J."/>
        </authorList>
    </citation>
    <scope>NUCLEOTIDE SEQUENCE [LARGE SCALE GENOMIC DNA]</scope>
    <source>
        <strain evidence="4">JCM 18302</strain>
    </source>
</reference>
<feature type="transmembrane region" description="Helical" evidence="1">
    <location>
        <begin position="254"/>
        <end position="273"/>
    </location>
</feature>
<keyword evidence="1" id="KW-0812">Transmembrane</keyword>
<evidence type="ECO:0000313" key="4">
    <source>
        <dbReference type="Proteomes" id="UP001500804"/>
    </source>
</evidence>
<dbReference type="PANTHER" id="PTHR19353:SF19">
    <property type="entry name" value="DELTA(5) FATTY ACID DESATURASE C-RELATED"/>
    <property type="match status" value="1"/>
</dbReference>
<protein>
    <submittedName>
        <fullName evidence="3">Acyl-CoA desaturase</fullName>
    </submittedName>
</protein>
<keyword evidence="1" id="KW-0472">Membrane</keyword>
<proteinExistence type="predicted"/>
<feature type="domain" description="Fatty acid desaturase" evidence="2">
    <location>
        <begin position="93"/>
        <end position="354"/>
    </location>
</feature>
<dbReference type="PIRSF" id="PIRSF015921">
    <property type="entry name" value="FA_sphinglp_des"/>
    <property type="match status" value="1"/>
</dbReference>
<dbReference type="PANTHER" id="PTHR19353">
    <property type="entry name" value="FATTY ACID DESATURASE 2"/>
    <property type="match status" value="1"/>
</dbReference>
<sequence length="376" mass="40368">MITRSGVIPTIGRGVRRLITGAPFAQGRGMTSSTTTDAPADTAGSDFARLSARVAAAGLTRRRPGYYLARFLLVGAFAAATATAFVLLGDSPWQLAVAAAAAVLYGQIALLAHDVAHRQVFRTRRPSAITGRLLGNLGIGMSYGWWQDKHTRHHANPNHEGLDPDVEAGALVWTGAQARASRGLNRLINRHQAALFFPLLTLAGLDLRRASLQGLLGANGTKVRSRGLELALLGAHALGYLAALLAVLPPGLALAFFAVHQGLFGVYLGSIFAPNHKGMPMPTERLDFLRKQVLTSRNVAGGRLTDGLLHVAMGGLNHQIEHHLFPSMPTPNLRRSRRLVREFCAEIGVPYHETGLVRSWAESLGQLRRASAPLRA</sequence>
<feature type="transmembrane region" description="Helical" evidence="1">
    <location>
        <begin position="95"/>
        <end position="116"/>
    </location>
</feature>
<dbReference type="InterPro" id="IPR012171">
    <property type="entry name" value="Fatty_acid_desaturase"/>
</dbReference>
<name>A0ABP9NFB3_9PSEU</name>
<keyword evidence="1" id="KW-1133">Transmembrane helix</keyword>
<dbReference type="InterPro" id="IPR005804">
    <property type="entry name" value="FA_desaturase_dom"/>
</dbReference>
<gene>
    <name evidence="3" type="ORF">GCM10023320_19820</name>
</gene>
<dbReference type="Pfam" id="PF00487">
    <property type="entry name" value="FA_desaturase"/>
    <property type="match status" value="1"/>
</dbReference>
<feature type="transmembrane region" description="Helical" evidence="1">
    <location>
        <begin position="230"/>
        <end position="248"/>
    </location>
</feature>
<accession>A0ABP9NFB3</accession>
<organism evidence="3 4">
    <name type="scientific">Pseudonocardia adelaidensis</name>
    <dbReference type="NCBI Taxonomy" id="648754"/>
    <lineage>
        <taxon>Bacteria</taxon>
        <taxon>Bacillati</taxon>
        <taxon>Actinomycetota</taxon>
        <taxon>Actinomycetes</taxon>
        <taxon>Pseudonocardiales</taxon>
        <taxon>Pseudonocardiaceae</taxon>
        <taxon>Pseudonocardia</taxon>
    </lineage>
</organism>
<feature type="transmembrane region" description="Helical" evidence="1">
    <location>
        <begin position="67"/>
        <end position="89"/>
    </location>
</feature>
<evidence type="ECO:0000313" key="3">
    <source>
        <dbReference type="EMBL" id="GAA5117451.1"/>
    </source>
</evidence>
<dbReference type="Proteomes" id="UP001500804">
    <property type="component" value="Unassembled WGS sequence"/>
</dbReference>
<dbReference type="EMBL" id="BAABJO010000006">
    <property type="protein sequence ID" value="GAA5117451.1"/>
    <property type="molecule type" value="Genomic_DNA"/>
</dbReference>
<evidence type="ECO:0000259" key="2">
    <source>
        <dbReference type="Pfam" id="PF00487"/>
    </source>
</evidence>
<keyword evidence="4" id="KW-1185">Reference proteome</keyword>
<dbReference type="CDD" id="cd03506">
    <property type="entry name" value="Delta6-FADS-like"/>
    <property type="match status" value="1"/>
</dbReference>
<evidence type="ECO:0000256" key="1">
    <source>
        <dbReference type="SAM" id="Phobius"/>
    </source>
</evidence>